<accession>A0A511YGE8</accession>
<feature type="signal peptide" evidence="1">
    <location>
        <begin position="1"/>
        <end position="24"/>
    </location>
</feature>
<comment type="caution">
    <text evidence="2">The sequence shown here is derived from an EMBL/GenBank/DDBJ whole genome shotgun (WGS) entry which is preliminary data.</text>
</comment>
<name>A0A511YGE8_9FLAO</name>
<gene>
    <name evidence="2" type="ORF">CLA01_43080</name>
</gene>
<dbReference type="EMBL" id="BJYI01000031">
    <property type="protein sequence ID" value="GEN74236.1"/>
    <property type="molecule type" value="Genomic_DNA"/>
</dbReference>
<dbReference type="AlphaFoldDB" id="A0A511YGE8"/>
<keyword evidence="1" id="KW-0732">Signal</keyword>
<feature type="chain" id="PRO_5022045204" evidence="1">
    <location>
        <begin position="25"/>
        <end position="256"/>
    </location>
</feature>
<organism evidence="2 3">
    <name type="scientific">Chryseobacterium lathyri</name>
    <dbReference type="NCBI Taxonomy" id="395933"/>
    <lineage>
        <taxon>Bacteria</taxon>
        <taxon>Pseudomonadati</taxon>
        <taxon>Bacteroidota</taxon>
        <taxon>Flavobacteriia</taxon>
        <taxon>Flavobacteriales</taxon>
        <taxon>Weeksellaceae</taxon>
        <taxon>Chryseobacterium group</taxon>
        <taxon>Chryseobacterium</taxon>
    </lineage>
</organism>
<protein>
    <submittedName>
        <fullName evidence="2">Uncharacterized protein</fullName>
    </submittedName>
</protein>
<reference evidence="2 3" key="1">
    <citation type="submission" date="2019-07" db="EMBL/GenBank/DDBJ databases">
        <title>Whole genome shotgun sequence of Chryseobacterium lathyri NBRC 105250.</title>
        <authorList>
            <person name="Hosoyama A."/>
            <person name="Uohara A."/>
            <person name="Ohji S."/>
            <person name="Ichikawa N."/>
        </authorList>
    </citation>
    <scope>NUCLEOTIDE SEQUENCE [LARGE SCALE GENOMIC DNA]</scope>
    <source>
        <strain evidence="2 3">NBRC 105250</strain>
    </source>
</reference>
<evidence type="ECO:0000313" key="3">
    <source>
        <dbReference type="Proteomes" id="UP000321150"/>
    </source>
</evidence>
<evidence type="ECO:0000256" key="1">
    <source>
        <dbReference type="SAM" id="SignalP"/>
    </source>
</evidence>
<proteinExistence type="predicted"/>
<sequence>MIKFKTMKKTSILTFMLAVTAVFGQKVSDYKYISIPQTFKDFETESYGLDDSLAKALKSKGYTVVQEGKSQWPSEIEKSSCSFATGNILNKSSFLRNKVELEFKDCNGKVLFSSKGSSNIKEYKEGYQDALKLSLVSLPASNPVATLQVIKESPKENVVTKSEESSSAPVTENKSGKYTNGKVNLQKIQVDTNQFILADGGSSVPFAVFKTTSKRDVFRVKLSDGTYTIGYYENGNIVIDIPQTNGEFSKEVFSAK</sequence>
<dbReference type="Proteomes" id="UP000321150">
    <property type="component" value="Unassembled WGS sequence"/>
</dbReference>
<evidence type="ECO:0000313" key="2">
    <source>
        <dbReference type="EMBL" id="GEN74236.1"/>
    </source>
</evidence>